<dbReference type="Gene3D" id="3.40.190.10">
    <property type="entry name" value="Periplasmic binding protein-like II"/>
    <property type="match status" value="1"/>
</dbReference>
<dbReference type="Pfam" id="PF00496">
    <property type="entry name" value="SBP_bac_5"/>
    <property type="match status" value="1"/>
</dbReference>
<dbReference type="GO" id="GO:0043190">
    <property type="term" value="C:ATP-binding cassette (ABC) transporter complex"/>
    <property type="evidence" value="ECO:0007669"/>
    <property type="project" value="InterPro"/>
</dbReference>
<dbReference type="Gene3D" id="3.10.105.10">
    <property type="entry name" value="Dipeptide-binding Protein, Domain 3"/>
    <property type="match status" value="1"/>
</dbReference>
<dbReference type="CDD" id="cd08504">
    <property type="entry name" value="PBP2_OppA"/>
    <property type="match status" value="1"/>
</dbReference>
<dbReference type="InterPro" id="IPR030678">
    <property type="entry name" value="Peptide/Ni-bd"/>
</dbReference>
<evidence type="ECO:0000313" key="8">
    <source>
        <dbReference type="Proteomes" id="UP000191554"/>
    </source>
</evidence>
<dbReference type="OrthoDB" id="9801912at2"/>
<evidence type="ECO:0000259" key="6">
    <source>
        <dbReference type="Pfam" id="PF00496"/>
    </source>
</evidence>
<dbReference type="InterPro" id="IPR039424">
    <property type="entry name" value="SBP_5"/>
</dbReference>
<sequence>MKRILSLVLAIAAIITVFAGCGATGNTGSSVKAISATIASEPKTLDPSLNNAVDGGNYILCAFEGLTTIGKDGTIVPGAAEKWETSTDGLVWTFHIRKDAKWSDGKDVTANDFVYSWKRTVNKDTAADYAYYIYFVKNGEKINAGEADANTLGVKAVDEKTLEVTLENACPFFTEIVAFPALVPQREDIVTKDATKWALNPDTYVGNGPYKLTSWEHDSKITFEKSETYWDKASIVAPKIEWYLMNDQNAILSAFKNGQVQYAKNIPTDEFAAEKAAGTLKILPLLGTYYVDLVNSKPPFDNPKIRKAFSLAVDRNYLVEKVKKGGETPASGFIPYGIADVKQEPDFRTTAGEYISTKAEDYDKNVAEAKKLLAEAGYPDGKGFPKTTFGLNSGSGHEPVAEALQQMWKEKLGVEVEVLAQEWNVFQQSRKDGVYNINRNGWIGDYMDPSTFMDIFTTGNGQNNAKYSNPKYDEFIAAARKETDGAKRIQLFHDAEKVLMDDAAIAPLYFYTEPVDVAKNLDGVVNTKLGFVLFNWASFK</sequence>
<dbReference type="PANTHER" id="PTHR30290">
    <property type="entry name" value="PERIPLASMIC BINDING COMPONENT OF ABC TRANSPORTER"/>
    <property type="match status" value="1"/>
</dbReference>
<dbReference type="PANTHER" id="PTHR30290:SF10">
    <property type="entry name" value="PERIPLASMIC OLIGOPEPTIDE-BINDING PROTEIN-RELATED"/>
    <property type="match status" value="1"/>
</dbReference>
<evidence type="ECO:0000256" key="5">
    <source>
        <dbReference type="SAM" id="SignalP"/>
    </source>
</evidence>
<dbReference type="PIRSF" id="PIRSF002741">
    <property type="entry name" value="MppA"/>
    <property type="match status" value="1"/>
</dbReference>
<proteinExistence type="inferred from homology"/>
<evidence type="ECO:0000256" key="3">
    <source>
        <dbReference type="ARBA" id="ARBA00022448"/>
    </source>
</evidence>
<dbReference type="PROSITE" id="PS51257">
    <property type="entry name" value="PROKAR_LIPOPROTEIN"/>
    <property type="match status" value="1"/>
</dbReference>
<feature type="signal peptide" evidence="5">
    <location>
        <begin position="1"/>
        <end position="19"/>
    </location>
</feature>
<reference evidence="7 8" key="1">
    <citation type="submission" date="2017-03" db="EMBL/GenBank/DDBJ databases">
        <title>Genome sequence of Clostridium hungatei DSM 14427.</title>
        <authorList>
            <person name="Poehlein A."/>
            <person name="Daniel R."/>
        </authorList>
    </citation>
    <scope>NUCLEOTIDE SEQUENCE [LARGE SCALE GENOMIC DNA]</scope>
    <source>
        <strain evidence="7 8">DSM 14427</strain>
    </source>
</reference>
<dbReference type="STRING" id="48256.CLHUN_07010"/>
<dbReference type="RefSeq" id="WP_080063158.1">
    <property type="nucleotide sequence ID" value="NZ_MZGX01000003.1"/>
</dbReference>
<evidence type="ECO:0000256" key="1">
    <source>
        <dbReference type="ARBA" id="ARBA00004193"/>
    </source>
</evidence>
<name>A0A1V4SPQ8_RUMHU</name>
<dbReference type="GO" id="GO:0015833">
    <property type="term" value="P:peptide transport"/>
    <property type="evidence" value="ECO:0007669"/>
    <property type="project" value="TreeGrafter"/>
</dbReference>
<keyword evidence="4 5" id="KW-0732">Signal</keyword>
<dbReference type="Gene3D" id="3.90.76.10">
    <property type="entry name" value="Dipeptide-binding Protein, Domain 1"/>
    <property type="match status" value="1"/>
</dbReference>
<dbReference type="FunFam" id="3.90.76.10:FF:000001">
    <property type="entry name" value="Oligopeptide ABC transporter substrate-binding protein"/>
    <property type="match status" value="1"/>
</dbReference>
<dbReference type="FunFam" id="3.10.105.10:FF:000001">
    <property type="entry name" value="Oligopeptide ABC transporter, oligopeptide-binding protein"/>
    <property type="match status" value="1"/>
</dbReference>
<dbReference type="InterPro" id="IPR023765">
    <property type="entry name" value="SBP_5_CS"/>
</dbReference>
<comment type="subcellular location">
    <subcellularLocation>
        <location evidence="1">Cell membrane</location>
        <topology evidence="1">Lipid-anchor</topology>
    </subcellularLocation>
</comment>
<keyword evidence="3" id="KW-0813">Transport</keyword>
<evidence type="ECO:0000313" key="7">
    <source>
        <dbReference type="EMBL" id="OPX45763.1"/>
    </source>
</evidence>
<evidence type="ECO:0000256" key="2">
    <source>
        <dbReference type="ARBA" id="ARBA00005695"/>
    </source>
</evidence>
<organism evidence="7 8">
    <name type="scientific">Ruminiclostridium hungatei</name>
    <name type="common">Clostridium hungatei</name>
    <dbReference type="NCBI Taxonomy" id="48256"/>
    <lineage>
        <taxon>Bacteria</taxon>
        <taxon>Bacillati</taxon>
        <taxon>Bacillota</taxon>
        <taxon>Clostridia</taxon>
        <taxon>Eubacteriales</taxon>
        <taxon>Oscillospiraceae</taxon>
        <taxon>Ruminiclostridium</taxon>
    </lineage>
</organism>
<dbReference type="GO" id="GO:1904680">
    <property type="term" value="F:peptide transmembrane transporter activity"/>
    <property type="evidence" value="ECO:0007669"/>
    <property type="project" value="TreeGrafter"/>
</dbReference>
<evidence type="ECO:0000256" key="4">
    <source>
        <dbReference type="ARBA" id="ARBA00022729"/>
    </source>
</evidence>
<dbReference type="AlphaFoldDB" id="A0A1V4SPQ8"/>
<comment type="caution">
    <text evidence="7">The sequence shown here is derived from an EMBL/GenBank/DDBJ whole genome shotgun (WGS) entry which is preliminary data.</text>
</comment>
<comment type="similarity">
    <text evidence="2">Belongs to the bacterial solute-binding protein 5 family.</text>
</comment>
<dbReference type="EMBL" id="MZGX01000003">
    <property type="protein sequence ID" value="OPX45763.1"/>
    <property type="molecule type" value="Genomic_DNA"/>
</dbReference>
<gene>
    <name evidence="7" type="primary">oppA</name>
    <name evidence="7" type="ORF">CLHUN_07010</name>
</gene>
<keyword evidence="8" id="KW-1185">Reference proteome</keyword>
<dbReference type="InterPro" id="IPR000914">
    <property type="entry name" value="SBP_5_dom"/>
</dbReference>
<dbReference type="Proteomes" id="UP000191554">
    <property type="component" value="Unassembled WGS sequence"/>
</dbReference>
<dbReference type="GO" id="GO:0030288">
    <property type="term" value="C:outer membrane-bounded periplasmic space"/>
    <property type="evidence" value="ECO:0007669"/>
    <property type="project" value="UniProtKB-ARBA"/>
</dbReference>
<feature type="chain" id="PRO_5038706562" evidence="5">
    <location>
        <begin position="20"/>
        <end position="540"/>
    </location>
</feature>
<accession>A0A1V4SPQ8</accession>
<dbReference type="PROSITE" id="PS01040">
    <property type="entry name" value="SBP_BACTERIAL_5"/>
    <property type="match status" value="1"/>
</dbReference>
<protein>
    <submittedName>
        <fullName evidence="7">Oligopeptide-binding protein OppA</fullName>
    </submittedName>
</protein>
<dbReference type="SUPFAM" id="SSF53850">
    <property type="entry name" value="Periplasmic binding protein-like II"/>
    <property type="match status" value="1"/>
</dbReference>
<feature type="domain" description="Solute-binding protein family 5" evidence="6">
    <location>
        <begin position="74"/>
        <end position="463"/>
    </location>
</feature>